<dbReference type="RefSeq" id="WP_172555944.1">
    <property type="nucleotide sequence ID" value="NZ_CP035727.2"/>
</dbReference>
<accession>A0A6H0TQ57</accession>
<dbReference type="AlphaFoldDB" id="A0A6H0TQ57"/>
<dbReference type="EMBL" id="CP035727">
    <property type="protein sequence ID" value="QIW22455.1"/>
    <property type="molecule type" value="Genomic_DNA"/>
</dbReference>
<organism evidence="1 2">
    <name type="scientific">Bacillus thuringiensis serovar andalousiensis</name>
    <dbReference type="NCBI Taxonomy" id="257985"/>
    <lineage>
        <taxon>Bacteria</taxon>
        <taxon>Bacillati</taxon>
        <taxon>Bacillota</taxon>
        <taxon>Bacilli</taxon>
        <taxon>Bacillales</taxon>
        <taxon>Bacillaceae</taxon>
        <taxon>Bacillus</taxon>
        <taxon>Bacillus cereus group</taxon>
    </lineage>
</organism>
<proteinExistence type="predicted"/>
<evidence type="ECO:0000313" key="2">
    <source>
        <dbReference type="Proteomes" id="UP000501374"/>
    </source>
</evidence>
<sequence length="133" mass="15788">MKKKKINLNSVLSNLLTKYEQTQKVMTCSFEKIEDDFFLINIDSSFLEVLQLSLNDVINKRLKDICINSYNADMLYTFFQCTWADQPSILYTVNFNDNLYILFFTLIDLENEKKILKGSCIPIYDYEEDFTKR</sequence>
<evidence type="ECO:0000313" key="1">
    <source>
        <dbReference type="EMBL" id="QIW22455.1"/>
    </source>
</evidence>
<name>A0A6H0TQ57_BACTU</name>
<reference evidence="2" key="1">
    <citation type="submission" date="2019-02" db="EMBL/GenBank/DDBJ databases">
        <title>Structural and Functional analysis of Lanthipeptide from Bacillus thuringiensis serovar andalousiensis B23193.</title>
        <authorList>
            <person name="Andreeva J.V."/>
            <person name="Grigoreva A."/>
        </authorList>
    </citation>
    <scope>NUCLEOTIDE SEQUENCE [LARGE SCALE GENOMIC DNA]</scope>
    <source>
        <strain evidence="2">B23193</strain>
    </source>
</reference>
<dbReference type="Proteomes" id="UP000501374">
    <property type="component" value="Chromosome"/>
</dbReference>
<protein>
    <submittedName>
        <fullName evidence="1">Uncharacterized protein</fullName>
    </submittedName>
</protein>
<gene>
    <name evidence="1" type="ORF">EVG22_31195</name>
</gene>